<keyword evidence="1" id="KW-0812">Transmembrane</keyword>
<keyword evidence="1" id="KW-1133">Transmembrane helix</keyword>
<dbReference type="EMBL" id="LAZR01002674">
    <property type="protein sequence ID" value="KKN27031.1"/>
    <property type="molecule type" value="Genomic_DNA"/>
</dbReference>
<dbReference type="AlphaFoldDB" id="A0A0F9RPX8"/>
<evidence type="ECO:0000256" key="1">
    <source>
        <dbReference type="SAM" id="Phobius"/>
    </source>
</evidence>
<proteinExistence type="predicted"/>
<feature type="non-terminal residue" evidence="2">
    <location>
        <position position="171"/>
    </location>
</feature>
<name>A0A0F9RPX8_9ZZZZ</name>
<accession>A0A0F9RPX8</accession>
<protein>
    <submittedName>
        <fullName evidence="2">Uncharacterized protein</fullName>
    </submittedName>
</protein>
<reference evidence="2" key="1">
    <citation type="journal article" date="2015" name="Nature">
        <title>Complex archaea that bridge the gap between prokaryotes and eukaryotes.</title>
        <authorList>
            <person name="Spang A."/>
            <person name="Saw J.H."/>
            <person name="Jorgensen S.L."/>
            <person name="Zaremba-Niedzwiedzka K."/>
            <person name="Martijn J."/>
            <person name="Lind A.E."/>
            <person name="van Eijk R."/>
            <person name="Schleper C."/>
            <person name="Guy L."/>
            <person name="Ettema T.J."/>
        </authorList>
    </citation>
    <scope>NUCLEOTIDE SEQUENCE</scope>
</reference>
<gene>
    <name evidence="2" type="ORF">LCGC14_0868820</name>
</gene>
<comment type="caution">
    <text evidence="2">The sequence shown here is derived from an EMBL/GenBank/DDBJ whole genome shotgun (WGS) entry which is preliminary data.</text>
</comment>
<evidence type="ECO:0000313" key="2">
    <source>
        <dbReference type="EMBL" id="KKN27031.1"/>
    </source>
</evidence>
<keyword evidence="1" id="KW-0472">Membrane</keyword>
<feature type="transmembrane region" description="Helical" evidence="1">
    <location>
        <begin position="20"/>
        <end position="39"/>
    </location>
</feature>
<organism evidence="2">
    <name type="scientific">marine sediment metagenome</name>
    <dbReference type="NCBI Taxonomy" id="412755"/>
    <lineage>
        <taxon>unclassified sequences</taxon>
        <taxon>metagenomes</taxon>
        <taxon>ecological metagenomes</taxon>
    </lineage>
</organism>
<sequence>MKLQNRNGVLGLETAKQVMVTFLILAVTAIAVLLSLTALDDSIGDTIDISLSPTVTVLNETGAYVNISGYTLSGYNSTWSSMSVDAVWANAIPGAGVGTPYLIPSANYTLSSVGVLTNATQVDNSTEYDNANVSYNYLFSIDSGTVTSIIGNISAGLVTFFASTGTIFSIL</sequence>